<reference evidence="5" key="1">
    <citation type="journal article" date="2023" name="Front. Mar. Sci.">
        <title>A new Merluccius polli reference genome to investigate the effects of global change in West African waters.</title>
        <authorList>
            <person name="Mateo J.L."/>
            <person name="Blanco-Fernandez C."/>
            <person name="Garcia-Vazquez E."/>
            <person name="Machado-Schiaffino G."/>
        </authorList>
    </citation>
    <scope>NUCLEOTIDE SEQUENCE</scope>
    <source>
        <strain evidence="5">C29</strain>
        <tissue evidence="5">Fin</tissue>
    </source>
</reference>
<sequence>MNGHVSMSPPALFEPGDLRFDVDRDPHMDPSIAETTEKAIRILSKNSKGFFLLVEGGRIDQAHHAGRGSMALHEAVALDHAVAKALELTNEKETLTVVTADHSHPFVINGYPFRGNSILGKSPLWAKDMLPFTTLMYGNGPGHKMVGGKRPDIRQVDTKTNGYVQLAAVPMESDTHGGEDVVILARGPMAHLLQGVHEQSYIPHAMAYAACVGADRTHCATKRAHAVAGATLMAAFSKAAGPLGSTLAMLLSVAMVAILN</sequence>
<dbReference type="Gene3D" id="3.40.720.10">
    <property type="entry name" value="Alkaline Phosphatase, subunit A"/>
    <property type="match status" value="1"/>
</dbReference>
<comment type="caution">
    <text evidence="5">The sequence shown here is derived from an EMBL/GenBank/DDBJ whole genome shotgun (WGS) entry which is preliminary data.</text>
</comment>
<feature type="binding site" evidence="4">
    <location>
        <position position="176"/>
    </location>
    <ligand>
        <name>Zn(2+)</name>
        <dbReference type="ChEBI" id="CHEBI:29105"/>
        <label>2</label>
    </ligand>
</feature>
<evidence type="ECO:0000256" key="2">
    <source>
        <dbReference type="ARBA" id="ARBA00012647"/>
    </source>
</evidence>
<dbReference type="GO" id="GO:0098552">
    <property type="term" value="C:side of membrane"/>
    <property type="evidence" value="ECO:0007669"/>
    <property type="project" value="UniProtKB-KW"/>
</dbReference>
<keyword evidence="3" id="KW-0336">GPI-anchor</keyword>
<dbReference type="AlphaFoldDB" id="A0AA47P282"/>
<keyword evidence="4" id="KW-0479">Metal-binding</keyword>
<dbReference type="Proteomes" id="UP001174136">
    <property type="component" value="Unassembled WGS sequence"/>
</dbReference>
<feature type="binding site" evidence="4">
    <location>
        <position position="60"/>
    </location>
    <ligand>
        <name>Zn(2+)</name>
        <dbReference type="ChEBI" id="CHEBI:29105"/>
        <label>2</label>
    </ligand>
</feature>
<dbReference type="GO" id="GO:0004035">
    <property type="term" value="F:alkaline phosphatase activity"/>
    <property type="evidence" value="ECO:0007669"/>
    <property type="project" value="UniProtKB-EC"/>
</dbReference>
<dbReference type="InterPro" id="IPR001952">
    <property type="entry name" value="Alkaline_phosphatase"/>
</dbReference>
<evidence type="ECO:0000256" key="1">
    <source>
        <dbReference type="ARBA" id="ARBA00004609"/>
    </source>
</evidence>
<dbReference type="GO" id="GO:0046872">
    <property type="term" value="F:metal ion binding"/>
    <property type="evidence" value="ECO:0007669"/>
    <property type="project" value="UniProtKB-KW"/>
</dbReference>
<feature type="binding site" evidence="4">
    <location>
        <position position="55"/>
    </location>
    <ligand>
        <name>Mg(2+)</name>
        <dbReference type="ChEBI" id="CHEBI:18420"/>
    </ligand>
</feature>
<dbReference type="Pfam" id="PF00245">
    <property type="entry name" value="Alk_phosphatase"/>
    <property type="match status" value="1"/>
</dbReference>
<organism evidence="5 6">
    <name type="scientific">Merluccius polli</name>
    <name type="common">Benguela hake</name>
    <name type="synonym">Merluccius cadenati</name>
    <dbReference type="NCBI Taxonomy" id="89951"/>
    <lineage>
        <taxon>Eukaryota</taxon>
        <taxon>Metazoa</taxon>
        <taxon>Chordata</taxon>
        <taxon>Craniata</taxon>
        <taxon>Vertebrata</taxon>
        <taxon>Euteleostomi</taxon>
        <taxon>Actinopterygii</taxon>
        <taxon>Neopterygii</taxon>
        <taxon>Teleostei</taxon>
        <taxon>Neoteleostei</taxon>
        <taxon>Acanthomorphata</taxon>
        <taxon>Zeiogadaria</taxon>
        <taxon>Gadariae</taxon>
        <taxon>Gadiformes</taxon>
        <taxon>Gadoidei</taxon>
        <taxon>Merlucciidae</taxon>
        <taxon>Merluccius</taxon>
    </lineage>
</organism>
<evidence type="ECO:0000313" key="5">
    <source>
        <dbReference type="EMBL" id="KAK0147811.1"/>
    </source>
</evidence>
<accession>A0AA47P282</accession>
<dbReference type="PANTHER" id="PTHR11596:SF76">
    <property type="entry name" value="ALKALINE PHOSPHATASE"/>
    <property type="match status" value="1"/>
</dbReference>
<protein>
    <recommendedName>
        <fullName evidence="2">alkaline phosphatase</fullName>
        <ecNumber evidence="2">3.1.3.1</ecNumber>
    </recommendedName>
</protein>
<comment type="cofactor">
    <cofactor evidence="4">
        <name>Zn(2+)</name>
        <dbReference type="ChEBI" id="CHEBI:29105"/>
    </cofactor>
    <text evidence="4">Binds 2 Zn(2+) ions.</text>
</comment>
<dbReference type="GO" id="GO:0005886">
    <property type="term" value="C:plasma membrane"/>
    <property type="evidence" value="ECO:0007669"/>
    <property type="project" value="UniProtKB-SubCell"/>
</dbReference>
<dbReference type="EMBL" id="JAOPHQ010002280">
    <property type="protein sequence ID" value="KAK0147811.1"/>
    <property type="molecule type" value="Genomic_DNA"/>
</dbReference>
<dbReference type="InterPro" id="IPR017850">
    <property type="entry name" value="Alkaline_phosphatase_core_sf"/>
</dbReference>
<name>A0AA47P282_MERPO</name>
<keyword evidence="4" id="KW-0460">Magnesium</keyword>
<evidence type="ECO:0000256" key="3">
    <source>
        <dbReference type="ARBA" id="ARBA00022622"/>
    </source>
</evidence>
<keyword evidence="6" id="KW-1185">Reference proteome</keyword>
<keyword evidence="3" id="KW-0472">Membrane</keyword>
<feature type="binding site" evidence="4">
    <location>
        <position position="102"/>
    </location>
    <ligand>
        <name>Zn(2+)</name>
        <dbReference type="ChEBI" id="CHEBI:29105"/>
        <label>2</label>
    </ligand>
</feature>
<feature type="binding site" evidence="4">
    <location>
        <position position="101"/>
    </location>
    <ligand>
        <name>Zn(2+)</name>
        <dbReference type="ChEBI" id="CHEBI:29105"/>
        <label>2</label>
    </ligand>
</feature>
<dbReference type="SUPFAM" id="SSF53649">
    <property type="entry name" value="Alkaline phosphatase-like"/>
    <property type="match status" value="1"/>
</dbReference>
<feature type="binding site" evidence="4">
    <location>
        <position position="64"/>
    </location>
    <ligand>
        <name>Zn(2+)</name>
        <dbReference type="ChEBI" id="CHEBI:29105"/>
        <label>2</label>
    </ligand>
</feature>
<gene>
    <name evidence="5" type="primary">ALPPL2</name>
    <name evidence="5" type="ORF">N1851_012501</name>
</gene>
<comment type="cofactor">
    <cofactor evidence="4">
        <name>Mg(2+)</name>
        <dbReference type="ChEBI" id="CHEBI:18420"/>
    </cofactor>
    <text evidence="4">Binds 1 Mg(2+) ion.</text>
</comment>
<evidence type="ECO:0000256" key="4">
    <source>
        <dbReference type="PIRSR" id="PIRSR601952-2"/>
    </source>
</evidence>
<keyword evidence="3" id="KW-0325">Glycoprotein</keyword>
<keyword evidence="4" id="KW-0862">Zinc</keyword>
<comment type="subcellular location">
    <subcellularLocation>
        <location evidence="1">Cell membrane</location>
        <topology evidence="1">Lipid-anchor</topology>
        <topology evidence="1">GPI-anchor</topology>
    </subcellularLocation>
</comment>
<dbReference type="EC" id="3.1.3.1" evidence="2"/>
<proteinExistence type="predicted"/>
<evidence type="ECO:0000313" key="6">
    <source>
        <dbReference type="Proteomes" id="UP001174136"/>
    </source>
</evidence>
<dbReference type="PANTHER" id="PTHR11596">
    <property type="entry name" value="ALKALINE PHOSPHATASE"/>
    <property type="match status" value="1"/>
</dbReference>
<keyword evidence="3" id="KW-0449">Lipoprotein</keyword>
<dbReference type="SMART" id="SM00098">
    <property type="entry name" value="alkPPc"/>
    <property type="match status" value="1"/>
</dbReference>